<evidence type="ECO:0000313" key="11">
    <source>
        <dbReference type="EMBL" id="PBK90699.1"/>
    </source>
</evidence>
<dbReference type="GO" id="GO:0000422">
    <property type="term" value="P:autophagy of mitochondrion"/>
    <property type="evidence" value="ECO:0007669"/>
    <property type="project" value="TreeGrafter"/>
</dbReference>
<dbReference type="GO" id="GO:0010506">
    <property type="term" value="P:regulation of autophagy"/>
    <property type="evidence" value="ECO:0007669"/>
    <property type="project" value="InterPro"/>
</dbReference>
<dbReference type="InterPro" id="IPR022708">
    <property type="entry name" value="Atg1-like_tMIT"/>
</dbReference>
<dbReference type="PANTHER" id="PTHR24348">
    <property type="entry name" value="SERINE/THREONINE-PROTEIN KINASE UNC-51-RELATED"/>
    <property type="match status" value="1"/>
</dbReference>
<dbReference type="SMART" id="SM00220">
    <property type="entry name" value="S_TKc"/>
    <property type="match status" value="1"/>
</dbReference>
<feature type="region of interest" description="Disordered" evidence="9">
    <location>
        <begin position="1"/>
        <end position="26"/>
    </location>
</feature>
<evidence type="ECO:0000256" key="2">
    <source>
        <dbReference type="ARBA" id="ARBA00022527"/>
    </source>
</evidence>
<dbReference type="InterPro" id="IPR008271">
    <property type="entry name" value="Ser/Thr_kinase_AS"/>
</dbReference>
<dbReference type="OrthoDB" id="346907at2759"/>
<keyword evidence="12" id="KW-1185">Reference proteome</keyword>
<feature type="compositionally biased region" description="Basic and acidic residues" evidence="9">
    <location>
        <begin position="625"/>
        <end position="634"/>
    </location>
</feature>
<dbReference type="GO" id="GO:0005829">
    <property type="term" value="C:cytosol"/>
    <property type="evidence" value="ECO:0007669"/>
    <property type="project" value="TreeGrafter"/>
</dbReference>
<name>A0A2H3D649_ARMGA</name>
<dbReference type="EC" id="2.7.11.1" evidence="1"/>
<dbReference type="GO" id="GO:0005524">
    <property type="term" value="F:ATP binding"/>
    <property type="evidence" value="ECO:0007669"/>
    <property type="project" value="UniProtKB-UniRule"/>
</dbReference>
<feature type="region of interest" description="Disordered" evidence="9">
    <location>
        <begin position="547"/>
        <end position="579"/>
    </location>
</feature>
<keyword evidence="5 11" id="KW-0418">Kinase</keyword>
<dbReference type="PROSITE" id="PS00107">
    <property type="entry name" value="PROTEIN_KINASE_ATP"/>
    <property type="match status" value="1"/>
</dbReference>
<proteinExistence type="predicted"/>
<dbReference type="SUPFAM" id="SSF56112">
    <property type="entry name" value="Protein kinase-like (PK-like)"/>
    <property type="match status" value="1"/>
</dbReference>
<feature type="region of interest" description="Disordered" evidence="9">
    <location>
        <begin position="831"/>
        <end position="851"/>
    </location>
</feature>
<dbReference type="InterPro" id="IPR000719">
    <property type="entry name" value="Prot_kinase_dom"/>
</dbReference>
<dbReference type="GO" id="GO:0061709">
    <property type="term" value="P:reticulophagy"/>
    <property type="evidence" value="ECO:0007669"/>
    <property type="project" value="TreeGrafter"/>
</dbReference>
<evidence type="ECO:0000256" key="7">
    <source>
        <dbReference type="ARBA" id="ARBA00030237"/>
    </source>
</evidence>
<feature type="region of interest" description="Disordered" evidence="9">
    <location>
        <begin position="486"/>
        <end position="526"/>
    </location>
</feature>
<feature type="domain" description="Protein kinase" evidence="10">
    <location>
        <begin position="33"/>
        <end position="339"/>
    </location>
</feature>
<evidence type="ECO:0000256" key="9">
    <source>
        <dbReference type="SAM" id="MobiDB-lite"/>
    </source>
</evidence>
<dbReference type="GO" id="GO:0004674">
    <property type="term" value="F:protein serine/threonine kinase activity"/>
    <property type="evidence" value="ECO:0007669"/>
    <property type="project" value="UniProtKB-KW"/>
</dbReference>
<dbReference type="STRING" id="47427.A0A2H3D649"/>
<evidence type="ECO:0000256" key="8">
    <source>
        <dbReference type="PROSITE-ProRule" id="PRU10141"/>
    </source>
</evidence>
<evidence type="ECO:0000256" key="5">
    <source>
        <dbReference type="ARBA" id="ARBA00022777"/>
    </source>
</evidence>
<dbReference type="GO" id="GO:0034727">
    <property type="term" value="P:piecemeal microautophagy of the nucleus"/>
    <property type="evidence" value="ECO:0007669"/>
    <property type="project" value="TreeGrafter"/>
</dbReference>
<dbReference type="Proteomes" id="UP000217790">
    <property type="component" value="Unassembled WGS sequence"/>
</dbReference>
<dbReference type="InterPro" id="IPR017441">
    <property type="entry name" value="Protein_kinase_ATP_BS"/>
</dbReference>
<dbReference type="GO" id="GO:0005776">
    <property type="term" value="C:autophagosome"/>
    <property type="evidence" value="ECO:0007669"/>
    <property type="project" value="TreeGrafter"/>
</dbReference>
<gene>
    <name evidence="11" type="ORF">ARMGADRAFT_289540</name>
</gene>
<evidence type="ECO:0000256" key="3">
    <source>
        <dbReference type="ARBA" id="ARBA00022679"/>
    </source>
</evidence>
<sequence length="851" mass="95678">MTPAPISNPPSTGRVSTAIPATRREEDDEVRPYVIVSEIGKGSFATVYKGYHEETHVQVAIKTVKRDNLSAKLFENLQSEIQILKSLSHRHITRLTEIVRSEHHIYLIMEYCSGGDLTGYIKKRGRVETLEYIPSPGAAPQYYPHPRTGGLDEVVLRSFLRQLARALKFLRHHNLIHRDIKPQNLLLKPATPEELAKGHPLGVPILKVADFGFARSLPSAMMAETLCGSPLYMAPEILGYNKYDAKADLWSVGAVLYEMAVGKPPFRAQNHIELLKKIEHSKNIKFPDEDPQSTAGKSGGGGSADLPVPNDIKKLIRALLKQKPVERANFDDFFGSQAMAKSKFPRPREPSPEPEPTYDGRPWTGRPPTPPHHRIIPPEVLDPTAMIPPSKFNFRRTSTLGDAPQTETLVYPTPTREHAPPPPISRLQSVHAPVIAEKKPPIPVEASVIPGETEEDGILRREYVLVGDSRALEFNRAIDELSSVPRKPLNDRRVPPSPLVEDPAVDITFPPPPHPNAPPLSHSPSSIASRAATNALNRALSLASKKLFGHRSSPSRDYSAPSSPRRPQIITLDGDGERDPLEDQLLADLEELAQKTDVLTHWADEMYEYVKAIPQKPLADPNRFAQRDGEADRQARRRKTGEMEAEYNAVTCVAVYMLLMSFSQKGINKLRNHQEHMKMRRPDGDFVVSEGFDDALSWFKNHYLKCNDRAILVKTWLPAQYDGPKTWLDQLVYDRALVLSRAAARKELLDQATSPDECEKLYEESLWCLYALEDDLLQTENPFMDEDRETIGTWIKRTKLRLVRCRARMNMTERERLNDVKADANLADVARIPAPWDAKPKPEDRSPAPPS</sequence>
<evidence type="ECO:0000256" key="1">
    <source>
        <dbReference type="ARBA" id="ARBA00012513"/>
    </source>
</evidence>
<dbReference type="Gene3D" id="3.30.200.20">
    <property type="entry name" value="Phosphorylase Kinase, domain 1"/>
    <property type="match status" value="1"/>
</dbReference>
<dbReference type="Gene3D" id="1.10.510.10">
    <property type="entry name" value="Transferase(Phosphotransferase) domain 1"/>
    <property type="match status" value="1"/>
</dbReference>
<dbReference type="InterPro" id="IPR045269">
    <property type="entry name" value="Atg1-like"/>
</dbReference>
<feature type="region of interest" description="Disordered" evidence="9">
    <location>
        <begin position="620"/>
        <end position="640"/>
    </location>
</feature>
<dbReference type="FunFam" id="3.30.200.20:FF:000003">
    <property type="entry name" value="Non-specific serine/threonine protein kinase"/>
    <property type="match status" value="1"/>
</dbReference>
<keyword evidence="6 8" id="KW-0067">ATP-binding</keyword>
<evidence type="ECO:0000256" key="6">
    <source>
        <dbReference type="ARBA" id="ARBA00022840"/>
    </source>
</evidence>
<dbReference type="InterPro" id="IPR011009">
    <property type="entry name" value="Kinase-like_dom_sf"/>
</dbReference>
<accession>A0A2H3D649</accession>
<organism evidence="11 12">
    <name type="scientific">Armillaria gallica</name>
    <name type="common">Bulbous honey fungus</name>
    <name type="synonym">Armillaria bulbosa</name>
    <dbReference type="NCBI Taxonomy" id="47427"/>
    <lineage>
        <taxon>Eukaryota</taxon>
        <taxon>Fungi</taxon>
        <taxon>Dikarya</taxon>
        <taxon>Basidiomycota</taxon>
        <taxon>Agaricomycotina</taxon>
        <taxon>Agaricomycetes</taxon>
        <taxon>Agaricomycetidae</taxon>
        <taxon>Agaricales</taxon>
        <taxon>Marasmiineae</taxon>
        <taxon>Physalacriaceae</taxon>
        <taxon>Armillaria</taxon>
    </lineage>
</organism>
<protein>
    <recommendedName>
        <fullName evidence="1">non-specific serine/threonine protein kinase</fullName>
        <ecNumber evidence="1">2.7.11.1</ecNumber>
    </recommendedName>
    <alternativeName>
        <fullName evidence="7">Autophagy-related protein 1</fullName>
    </alternativeName>
</protein>
<dbReference type="GO" id="GO:0000045">
    <property type="term" value="P:autophagosome assembly"/>
    <property type="evidence" value="ECO:0007669"/>
    <property type="project" value="TreeGrafter"/>
</dbReference>
<dbReference type="PROSITE" id="PS00108">
    <property type="entry name" value="PROTEIN_KINASE_ST"/>
    <property type="match status" value="1"/>
</dbReference>
<dbReference type="GO" id="GO:0042594">
    <property type="term" value="P:response to starvation"/>
    <property type="evidence" value="ECO:0007669"/>
    <property type="project" value="TreeGrafter"/>
</dbReference>
<keyword evidence="2" id="KW-0723">Serine/threonine-protein kinase</keyword>
<reference evidence="12" key="1">
    <citation type="journal article" date="2017" name="Nat. Ecol. Evol.">
        <title>Genome expansion and lineage-specific genetic innovations in the forest pathogenic fungi Armillaria.</title>
        <authorList>
            <person name="Sipos G."/>
            <person name="Prasanna A.N."/>
            <person name="Walter M.C."/>
            <person name="O'Connor E."/>
            <person name="Balint B."/>
            <person name="Krizsan K."/>
            <person name="Kiss B."/>
            <person name="Hess J."/>
            <person name="Varga T."/>
            <person name="Slot J."/>
            <person name="Riley R."/>
            <person name="Boka B."/>
            <person name="Rigling D."/>
            <person name="Barry K."/>
            <person name="Lee J."/>
            <person name="Mihaltcheva S."/>
            <person name="LaButti K."/>
            <person name="Lipzen A."/>
            <person name="Waldron R."/>
            <person name="Moloney N.M."/>
            <person name="Sperisen C."/>
            <person name="Kredics L."/>
            <person name="Vagvoelgyi C."/>
            <person name="Patrignani A."/>
            <person name="Fitzpatrick D."/>
            <person name="Nagy I."/>
            <person name="Doyle S."/>
            <person name="Anderson J.B."/>
            <person name="Grigoriev I.V."/>
            <person name="Gueldener U."/>
            <person name="Muensterkoetter M."/>
            <person name="Nagy L.G."/>
        </authorList>
    </citation>
    <scope>NUCLEOTIDE SEQUENCE [LARGE SCALE GENOMIC DNA]</scope>
    <source>
        <strain evidence="12">Ar21-2</strain>
    </source>
</reference>
<keyword evidence="3" id="KW-0808">Transferase</keyword>
<dbReference type="GO" id="GO:0034045">
    <property type="term" value="C:phagophore assembly site membrane"/>
    <property type="evidence" value="ECO:0007669"/>
    <property type="project" value="TreeGrafter"/>
</dbReference>
<dbReference type="PANTHER" id="PTHR24348:SF22">
    <property type="entry name" value="NON-SPECIFIC SERINE_THREONINE PROTEIN KINASE"/>
    <property type="match status" value="1"/>
</dbReference>
<feature type="region of interest" description="Disordered" evidence="9">
    <location>
        <begin position="283"/>
        <end position="308"/>
    </location>
</feature>
<feature type="region of interest" description="Disordered" evidence="9">
    <location>
        <begin position="336"/>
        <end position="376"/>
    </location>
</feature>
<evidence type="ECO:0000259" key="10">
    <source>
        <dbReference type="PROSITE" id="PS50011"/>
    </source>
</evidence>
<dbReference type="InterPro" id="IPR048941">
    <property type="entry name" value="ATG1-like_MIT2"/>
</dbReference>
<dbReference type="Pfam" id="PF21127">
    <property type="entry name" value="ATG1-like_MIT2"/>
    <property type="match status" value="1"/>
</dbReference>
<feature type="binding site" evidence="8">
    <location>
        <position position="62"/>
    </location>
    <ligand>
        <name>ATP</name>
        <dbReference type="ChEBI" id="CHEBI:30616"/>
    </ligand>
</feature>
<dbReference type="Pfam" id="PF00069">
    <property type="entry name" value="Pkinase"/>
    <property type="match status" value="1"/>
</dbReference>
<dbReference type="InParanoid" id="A0A2H3D649"/>
<feature type="compositionally biased region" description="Low complexity" evidence="9">
    <location>
        <begin position="551"/>
        <end position="567"/>
    </location>
</feature>
<evidence type="ECO:0000313" key="12">
    <source>
        <dbReference type="Proteomes" id="UP000217790"/>
    </source>
</evidence>
<feature type="compositionally biased region" description="Pro residues" evidence="9">
    <location>
        <begin position="509"/>
        <end position="518"/>
    </location>
</feature>
<dbReference type="Pfam" id="PF12063">
    <property type="entry name" value="ATG1-like_MIT1"/>
    <property type="match status" value="1"/>
</dbReference>
<dbReference type="AlphaFoldDB" id="A0A2H3D649"/>
<keyword evidence="4 8" id="KW-0547">Nucleotide-binding</keyword>
<dbReference type="EMBL" id="KZ293664">
    <property type="protein sequence ID" value="PBK90699.1"/>
    <property type="molecule type" value="Genomic_DNA"/>
</dbReference>
<evidence type="ECO:0000256" key="4">
    <source>
        <dbReference type="ARBA" id="ARBA00022741"/>
    </source>
</evidence>
<dbReference type="PROSITE" id="PS50011">
    <property type="entry name" value="PROTEIN_KINASE_DOM"/>
    <property type="match status" value="1"/>
</dbReference>
<feature type="compositionally biased region" description="Basic and acidic residues" evidence="9">
    <location>
        <begin position="838"/>
        <end position="851"/>
    </location>
</feature>
<dbReference type="FunCoup" id="A0A2H3D649">
    <property type="interactions" value="143"/>
</dbReference>
<dbReference type="OMA" id="HEETHVQ"/>